<evidence type="ECO:0000313" key="3">
    <source>
        <dbReference type="Proteomes" id="UP000183561"/>
    </source>
</evidence>
<keyword evidence="1" id="KW-0812">Transmembrane</keyword>
<proteinExistence type="predicted"/>
<keyword evidence="3" id="KW-1185">Reference proteome</keyword>
<reference evidence="3" key="1">
    <citation type="submission" date="2016-10" db="EMBL/GenBank/DDBJ databases">
        <authorList>
            <person name="Varghese N."/>
            <person name="Submissions S."/>
        </authorList>
    </citation>
    <scope>NUCLEOTIDE SEQUENCE [LARGE SCALE GENOMIC DNA]</scope>
    <source>
        <strain evidence="3">DSM 44498</strain>
    </source>
</reference>
<evidence type="ECO:0000313" key="2">
    <source>
        <dbReference type="EMBL" id="SEB32727.1"/>
    </source>
</evidence>
<keyword evidence="1" id="KW-1133">Transmembrane helix</keyword>
<sequence length="119" mass="13213">MGDGSLFHAGADRLHGGRTDCEREVDIHLRSKDFYLSEMARANEKARTVLRVQWAFLAAACACVGLHVVFGAWWWLLAIVFAVGTLASATVHLRYVRQSRKASRAFHALDGADSKRPES</sequence>
<gene>
    <name evidence="2" type="ORF">SAMN04490239_0553</name>
</gene>
<evidence type="ECO:0000256" key="1">
    <source>
        <dbReference type="SAM" id="Phobius"/>
    </source>
</evidence>
<accession>A0A1H4IF86</accession>
<dbReference type="Proteomes" id="UP000183561">
    <property type="component" value="Unassembled WGS sequence"/>
</dbReference>
<organism evidence="2 3">
    <name type="scientific">Rhodococcus koreensis</name>
    <dbReference type="NCBI Taxonomy" id="99653"/>
    <lineage>
        <taxon>Bacteria</taxon>
        <taxon>Bacillati</taxon>
        <taxon>Actinomycetota</taxon>
        <taxon>Actinomycetes</taxon>
        <taxon>Mycobacteriales</taxon>
        <taxon>Nocardiaceae</taxon>
        <taxon>Rhodococcus</taxon>
    </lineage>
</organism>
<protein>
    <submittedName>
        <fullName evidence="2">Uncharacterized protein</fullName>
    </submittedName>
</protein>
<dbReference type="EMBL" id="FNSV01000004">
    <property type="protein sequence ID" value="SEB32727.1"/>
    <property type="molecule type" value="Genomic_DNA"/>
</dbReference>
<feature type="transmembrane region" description="Helical" evidence="1">
    <location>
        <begin position="74"/>
        <end position="96"/>
    </location>
</feature>
<feature type="transmembrane region" description="Helical" evidence="1">
    <location>
        <begin position="49"/>
        <end position="68"/>
    </location>
</feature>
<keyword evidence="1" id="KW-0472">Membrane</keyword>
<dbReference type="AlphaFoldDB" id="A0A1H4IF86"/>
<name>A0A1H4IF86_9NOCA</name>